<accession>A0A1L5F644</accession>
<dbReference type="RefSeq" id="WP_073537975.1">
    <property type="nucleotide sequence ID" value="NZ_CP018335.1"/>
</dbReference>
<proteinExistence type="predicted"/>
<protein>
    <submittedName>
        <fullName evidence="1">Uncharacterized protein</fullName>
    </submittedName>
</protein>
<reference evidence="1 2" key="1">
    <citation type="submission" date="2016-12" db="EMBL/GenBank/DDBJ databases">
        <title>Complete genome sequence of Clostridium kluyveri JZZ isolated from the pit mud of a Chinese flavor liquor-making factory.</title>
        <authorList>
            <person name="Wang Y."/>
        </authorList>
    </citation>
    <scope>NUCLEOTIDE SEQUENCE [LARGE SCALE GENOMIC DNA]</scope>
    <source>
        <strain evidence="1 2">JZZ</strain>
    </source>
</reference>
<name>A0A1L5F644_CLOKL</name>
<sequence length="126" mass="15092">MKAIPDSNLINLVSEWSKSSKFNEDWYVQLLNIQNKTLEENAKMNYYKNNWDMMEKYIKQYANGLQVLFLEGNEILEKYEKGEFILAYFNATRNVKIDIPTNLPKLQLKEKYNQDKRMKTYNYTPG</sequence>
<dbReference type="OrthoDB" id="9784297at2"/>
<dbReference type="Proteomes" id="UP000184604">
    <property type="component" value="Chromosome"/>
</dbReference>
<organism evidence="1 2">
    <name type="scientific">Clostridium kluyveri</name>
    <dbReference type="NCBI Taxonomy" id="1534"/>
    <lineage>
        <taxon>Bacteria</taxon>
        <taxon>Bacillati</taxon>
        <taxon>Bacillota</taxon>
        <taxon>Clostridia</taxon>
        <taxon>Eubacteriales</taxon>
        <taxon>Clostridiaceae</taxon>
        <taxon>Clostridium</taxon>
    </lineage>
</organism>
<evidence type="ECO:0000313" key="2">
    <source>
        <dbReference type="Proteomes" id="UP000184604"/>
    </source>
</evidence>
<dbReference type="AlphaFoldDB" id="A0A1L5F644"/>
<evidence type="ECO:0000313" key="1">
    <source>
        <dbReference type="EMBL" id="APM38300.1"/>
    </source>
</evidence>
<gene>
    <name evidence="1" type="ORF">BS101_05875</name>
</gene>
<dbReference type="EMBL" id="CP018335">
    <property type="protein sequence ID" value="APM38300.1"/>
    <property type="molecule type" value="Genomic_DNA"/>
</dbReference>